<dbReference type="OpenTargets" id="ENSG00000153774"/>
<gene>
    <name evidence="2" type="primary">CFDP1</name>
</gene>
<dbReference type="HGNC" id="HGNC:1873">
    <property type="gene designation" value="CFDP1"/>
</dbReference>
<name>H3BQ17_HUMAN</name>
<feature type="compositionally biased region" description="Acidic residues" evidence="1">
    <location>
        <begin position="33"/>
        <end position="50"/>
    </location>
</feature>
<dbReference type="HOGENOM" id="CLU_3129450_0_0_1"/>
<reference evidence="2" key="5">
    <citation type="submission" date="2025-09" db="UniProtKB">
        <authorList>
            <consortium name="Ensembl"/>
        </authorList>
    </citation>
    <scope>IDENTIFICATION</scope>
</reference>
<keyword evidence="3" id="KW-1185">Reference proteome</keyword>
<organism evidence="2 3">
    <name type="scientific">Homo sapiens</name>
    <name type="common">Human</name>
    <dbReference type="NCBI Taxonomy" id="9606"/>
    <lineage>
        <taxon>Eukaryota</taxon>
        <taxon>Metazoa</taxon>
        <taxon>Chordata</taxon>
        <taxon>Craniata</taxon>
        <taxon>Vertebrata</taxon>
        <taxon>Euteleostomi</taxon>
        <taxon>Mammalia</taxon>
        <taxon>Eutheria</taxon>
        <taxon>Euarchontoglires</taxon>
        <taxon>Primates</taxon>
        <taxon>Haplorrhini</taxon>
        <taxon>Catarrhini</taxon>
        <taxon>Hominidae</taxon>
        <taxon>Homo</taxon>
    </lineage>
</organism>
<reference evidence="2" key="4">
    <citation type="submission" date="2025-08" db="UniProtKB">
        <authorList>
            <consortium name="Ensembl"/>
        </authorList>
    </citation>
    <scope>IDENTIFICATION</scope>
</reference>
<protein>
    <submittedName>
        <fullName evidence="2">Craniofacial development protein 1</fullName>
    </submittedName>
</protein>
<reference evidence="2 3" key="2">
    <citation type="journal article" date="2004" name="Nature">
        <title>Finishing the euchromatic sequence of the human genome.</title>
        <authorList>
            <consortium name="International Human Genome Sequencing Consortium"/>
        </authorList>
    </citation>
    <scope>NUCLEOTIDE SEQUENCE [LARGE SCALE GENOMIC DNA]</scope>
</reference>
<dbReference type="Antibodypedia" id="30309">
    <property type="antibodies" value="273 antibodies from 26 providers"/>
</dbReference>
<dbReference type="EMBL" id="AC009163">
    <property type="status" value="NOT_ANNOTATED_CDS"/>
    <property type="molecule type" value="Genomic_DNA"/>
</dbReference>
<dbReference type="OrthoDB" id="445677at2759"/>
<dbReference type="Ensembl" id="ENST00000566254.1">
    <property type="protein sequence ID" value="ENSP00000455564.1"/>
    <property type="gene ID" value="ENSG00000153774.9"/>
</dbReference>
<dbReference type="Bgee" id="ENSG00000153774">
    <property type="expression patterns" value="Expressed in ganglionic eminence and 210 other cell types or tissues"/>
</dbReference>
<reference evidence="2 3" key="1">
    <citation type="journal article" date="2001" name="Nature">
        <title>Initial sequencing and analysis of the human genome.</title>
        <authorList>
            <consortium name="International Human Genome Sequencing Consortium"/>
            <person name="Lander E.S."/>
            <person name="Linton L.M."/>
            <person name="Birren B."/>
            <person name="Nusbaum C."/>
            <person name="Zody M.C."/>
            <person name="Baldwin J."/>
            <person name="Devon K."/>
            <person name="Dewar K."/>
            <person name="Doyle M."/>
            <person name="FitzHugh W."/>
            <person name="Funke R."/>
            <person name="Gage D."/>
            <person name="Harris K."/>
            <person name="Heaford A."/>
            <person name="Howland J."/>
            <person name="Kann L."/>
            <person name="Lehoczky J."/>
            <person name="LeVine R."/>
            <person name="McEwan P."/>
            <person name="McKernan K."/>
            <person name="Meldrim J."/>
            <person name="Mesirov J.P."/>
            <person name="Miranda C."/>
            <person name="Morris W."/>
            <person name="Naylor J."/>
            <person name="Raymond C."/>
            <person name="Rosetti M."/>
            <person name="Santos R."/>
            <person name="Sheridan A."/>
            <person name="Sougnez C."/>
            <person name="Stange-Thomann N."/>
            <person name="Stojanovic N."/>
            <person name="Subramanian A."/>
            <person name="Wyman D."/>
            <person name="Rogers J."/>
            <person name="Sulston J."/>
            <person name="Ainscough R."/>
            <person name="Beck S."/>
            <person name="Bentley D."/>
            <person name="Burton J."/>
            <person name="Clee C."/>
            <person name="Carter N."/>
            <person name="Coulson A."/>
            <person name="Deadman R."/>
            <person name="Deloukas P."/>
            <person name="Dunham A."/>
            <person name="Dunham I."/>
            <person name="Durbin R."/>
            <person name="French L."/>
            <person name="Grafham D."/>
            <person name="Gregory S."/>
            <person name="Hubbard T."/>
            <person name="Humphray S."/>
            <person name="Hunt A."/>
            <person name="Jones M."/>
            <person name="Lloyd C."/>
            <person name="McMurray A."/>
            <person name="Matthews L."/>
            <person name="Mercer S."/>
            <person name="Milne S."/>
            <person name="Mullikin J.C."/>
            <person name="Mungall A."/>
            <person name="Plumb R."/>
            <person name="Ross M."/>
            <person name="Shownkeen R."/>
            <person name="Sims S."/>
            <person name="Waterston R.H."/>
            <person name="Wilson R.K."/>
            <person name="Hillier L.W."/>
            <person name="McPherson J.D."/>
            <person name="Marra M.A."/>
            <person name="Mardis E.R."/>
            <person name="Fulton L.A."/>
            <person name="Chinwalla A.T."/>
            <person name="Pepin K.H."/>
            <person name="Gish W.R."/>
            <person name="Chissoe S.L."/>
            <person name="Wendl M.C."/>
            <person name="Delehaunty K.D."/>
            <person name="Miner T.L."/>
            <person name="Delehaunty A."/>
            <person name="Kramer J.B."/>
            <person name="Cook L.L."/>
            <person name="Fulton R.S."/>
            <person name="Johnson D.L."/>
            <person name="Minx P.J."/>
            <person name="Clifton S.W."/>
            <person name="Hawkins T."/>
            <person name="Branscomb E."/>
            <person name="Predki P."/>
            <person name="Richardson P."/>
            <person name="Wenning S."/>
            <person name="Slezak T."/>
            <person name="Doggett N."/>
            <person name="Cheng J.F."/>
            <person name="Olsen A."/>
            <person name="Lucas S."/>
            <person name="Elkin C."/>
            <person name="Uberbacher E."/>
            <person name="Frazier M."/>
            <person name="Gibbs R.A."/>
            <person name="Muzny D.M."/>
            <person name="Scherer S.E."/>
            <person name="Bouck J.B."/>
            <person name="Sodergren E.J."/>
            <person name="Worley K.C."/>
            <person name="Rives C.M."/>
            <person name="Gorrell J.H."/>
            <person name="Metzker M.L."/>
            <person name="Naylor S.L."/>
            <person name="Kucherlapati R.S."/>
            <person name="Nelson D.L."/>
            <person name="Weinstock G.M."/>
            <person name="Sakaki Y."/>
            <person name="Fujiyama A."/>
            <person name="Hattori M."/>
            <person name="Yada T."/>
            <person name="Toyoda A."/>
            <person name="Itoh T."/>
            <person name="Kawagoe C."/>
            <person name="Watanabe H."/>
            <person name="Totoki Y."/>
            <person name="Taylor T."/>
            <person name="Weissenbach J."/>
            <person name="Heilig R."/>
            <person name="Saurin W."/>
            <person name="Artiguenave F."/>
            <person name="Brottier P."/>
            <person name="Bruls T."/>
            <person name="Pelletier E."/>
            <person name="Robert C."/>
            <person name="Wincker P."/>
            <person name="Smith D.R."/>
            <person name="Doucette-Stamm L."/>
            <person name="Rubenfield M."/>
            <person name="Weinstock K."/>
            <person name="Lee H.M."/>
            <person name="Dubois J."/>
            <person name="Rosenthal A."/>
            <person name="Platzer M."/>
            <person name="Nyakatura G."/>
            <person name="Taudien S."/>
            <person name="Rump A."/>
            <person name="Yang H."/>
            <person name="Yu J."/>
            <person name="Wang J."/>
            <person name="Huang G."/>
            <person name="Gu J."/>
            <person name="Hood L."/>
            <person name="Rowen L."/>
            <person name="Madan A."/>
            <person name="Qin S."/>
            <person name="Davis R.W."/>
            <person name="Federspiel N.A."/>
            <person name="Abola A.P."/>
            <person name="Proctor M.J."/>
            <person name="Myers R.M."/>
            <person name="Schmutz J."/>
            <person name="Dickson M."/>
            <person name="Grimwood J."/>
            <person name="Cox D.R."/>
            <person name="Olson M.V."/>
            <person name="Kaul R."/>
            <person name="Raymond C."/>
            <person name="Shimizu N."/>
            <person name="Kawasaki K."/>
            <person name="Minoshima S."/>
            <person name="Evans G.A."/>
            <person name="Athanasiou M."/>
            <person name="Schultz R."/>
            <person name="Roe B.A."/>
            <person name="Chen F."/>
            <person name="Pan H."/>
            <person name="Ramser J."/>
            <person name="Lehrach H."/>
            <person name="Reinhardt R."/>
            <person name="McCombie W.R."/>
            <person name="de la Bastide M."/>
            <person name="Dedhia N."/>
            <person name="Blocker H."/>
            <person name="Hornischer K."/>
            <person name="Nordsiek G."/>
            <person name="Agarwala R."/>
            <person name="Aravind L."/>
            <person name="Bailey J.A."/>
            <person name="Bateman A."/>
            <person name="Batzoglou S."/>
            <person name="Birney E."/>
            <person name="Bork P."/>
            <person name="Brown D.G."/>
            <person name="Burge C.B."/>
            <person name="Cerutti L."/>
            <person name="Chen H.C."/>
            <person name="Church D."/>
            <person name="Clamp M."/>
            <person name="Copley R.R."/>
            <person name="Doerks T."/>
            <person name="Eddy S.R."/>
            <person name="Eichler E.E."/>
            <person name="Furey T.S."/>
            <person name="Galagan J."/>
            <person name="Gilbert J.G."/>
            <person name="Harmon C."/>
            <person name="Hayashizaki Y."/>
            <person name="Haussler D."/>
            <person name="Hermjakob H."/>
            <person name="Hokamp K."/>
            <person name="Jang W."/>
            <person name="Johnson L.S."/>
            <person name="Jones T.A."/>
            <person name="Kasif S."/>
            <person name="Kaspryzk A."/>
            <person name="Kennedy S."/>
            <person name="Kent W.J."/>
            <person name="Kitts P."/>
            <person name="Koonin E.V."/>
            <person name="Korf I."/>
            <person name="Kulp D."/>
            <person name="Lancet D."/>
            <person name="Lowe T.M."/>
            <person name="McLysaght A."/>
            <person name="Mikkelsen T."/>
            <person name="Moran J.V."/>
            <person name="Mulder N."/>
            <person name="Pollara V.J."/>
            <person name="Ponting C.P."/>
            <person name="Schuler G."/>
            <person name="Schultz J."/>
            <person name="Slater G."/>
            <person name="Smit A.F."/>
            <person name="Stupka E."/>
            <person name="Szustakowski J."/>
            <person name="Thierry-Mieg D."/>
            <person name="Thierry-Mieg J."/>
            <person name="Wagner L."/>
            <person name="Wallis J."/>
            <person name="Wheeler R."/>
            <person name="Williams A."/>
            <person name="Wolf Y.I."/>
            <person name="Wolfe K.H."/>
            <person name="Yang S.P."/>
            <person name="Yeh R.F."/>
            <person name="Collins F."/>
            <person name="Guyer M.S."/>
            <person name="Peterson J."/>
            <person name="Felsenfeld A."/>
            <person name="Wetterstrand K.A."/>
            <person name="Patrinos A."/>
            <person name="Morgan M.J."/>
            <person name="de Jong P."/>
            <person name="Catanese J.J."/>
            <person name="Osoegawa K."/>
            <person name="Shizuya H."/>
            <person name="Choi S."/>
            <person name="Chen Y.J."/>
        </authorList>
    </citation>
    <scope>NUCLEOTIDE SEQUENCE [LARGE SCALE GENOMIC DNA]</scope>
</reference>
<dbReference type="ExpressionAtlas" id="H3BQ17">
    <property type="expression patterns" value="baseline and differential"/>
</dbReference>
<dbReference type="MassIVE" id="H3BQ17"/>
<evidence type="ECO:0000313" key="3">
    <source>
        <dbReference type="Proteomes" id="UP000005640"/>
    </source>
</evidence>
<dbReference type="Proteomes" id="UP000005640">
    <property type="component" value="Chromosome 16"/>
</dbReference>
<evidence type="ECO:0000256" key="1">
    <source>
        <dbReference type="SAM" id="MobiDB-lite"/>
    </source>
</evidence>
<dbReference type="AlphaFoldDB" id="H3BQ17"/>
<dbReference type="Ensembl" id="ENST00000566254.1">
    <property type="protein sequence ID" value="ENSP00000455564.1"/>
    <property type="gene ID" value="ENSG00000153774.10"/>
</dbReference>
<feature type="non-terminal residue" evidence="2">
    <location>
        <position position="50"/>
    </location>
</feature>
<sequence length="50" mass="5309">MSRRPAYCSLQFLGSSDPPASASPVDGTTGGEYSEDDVNELVKEDEVDGE</sequence>
<dbReference type="EMBL" id="AC009054">
    <property type="status" value="NOT_ANNOTATED_CDS"/>
    <property type="molecule type" value="Genomic_DNA"/>
</dbReference>
<proteinExistence type="predicted"/>
<dbReference type="ChiTaRS" id="CFDP1">
    <property type="organism name" value="human"/>
</dbReference>
<feature type="region of interest" description="Disordered" evidence="1">
    <location>
        <begin position="1"/>
        <end position="50"/>
    </location>
</feature>
<dbReference type="GeneTree" id="ENSGT00390000018141"/>
<evidence type="ECO:0000313" key="2">
    <source>
        <dbReference type="Ensembl" id="ENSP00000455564.1"/>
    </source>
</evidence>
<reference evidence="2 3" key="3">
    <citation type="journal article" date="2004" name="Nature">
        <title>The sequence and analysis of duplication-rich human chromosome 16.</title>
        <authorList>
            <person name="Martin J."/>
            <person name="Han C."/>
            <person name="Gordon L.A."/>
            <person name="Terry A."/>
            <person name="Prabhakar S."/>
            <person name="She X."/>
            <person name="Xie G."/>
            <person name="Hellsten U."/>
            <person name="Chan Y.M."/>
            <person name="Altherr M."/>
            <person name="Couronne O."/>
            <person name="Aerts A."/>
            <person name="Bajorek E."/>
            <person name="Black S."/>
            <person name="Blumer H."/>
            <person name="Branscomb E."/>
            <person name="Brown N.C."/>
            <person name="Bruno W.J."/>
            <person name="Buckingham J.M."/>
            <person name="Callen D.F."/>
            <person name="Campbell C.S."/>
            <person name="Campbell M.L."/>
            <person name="Campbell E.W."/>
            <person name="Caoile C."/>
            <person name="Challacombe J.F."/>
            <person name="Chasteen L.A."/>
            <person name="Chertkov O."/>
            <person name="Chi H.C."/>
            <person name="Christensen M."/>
            <person name="Clark L.M."/>
            <person name="Cohn J.D."/>
            <person name="Denys M."/>
            <person name="Detter J.C."/>
            <person name="Dickson M."/>
            <person name="Dimitrijevic-Bussod M."/>
            <person name="Escobar J."/>
            <person name="Fawcett J.J."/>
            <person name="Flowers D."/>
            <person name="Fotopulos D."/>
            <person name="Glavina T."/>
            <person name="Gomez M."/>
            <person name="Gonzales E."/>
            <person name="Goodstein D."/>
            <person name="Goodwin L.A."/>
            <person name="Grady D.L."/>
            <person name="Grigoriev I."/>
            <person name="Groza M."/>
            <person name="Hammon N."/>
            <person name="Hawkins T."/>
            <person name="Haydu L."/>
            <person name="Hildebrand C.E."/>
            <person name="Huang W."/>
            <person name="Israni S."/>
            <person name="Jett J."/>
            <person name="Jewett P.B."/>
            <person name="Kadner K."/>
            <person name="Kimball H."/>
            <person name="Kobayashi A."/>
            <person name="Krawczyk M.C."/>
            <person name="Leyba T."/>
            <person name="Longmire J.L."/>
            <person name="Lopez F."/>
            <person name="Lou Y."/>
            <person name="Lowry S."/>
            <person name="Ludeman T."/>
            <person name="Manohar C.F."/>
            <person name="Mark G.A."/>
            <person name="McMurray K.L."/>
            <person name="Meincke L.J."/>
            <person name="Morgan J."/>
            <person name="Moyzis R.K."/>
            <person name="Mundt M.O."/>
            <person name="Munk A.C."/>
            <person name="Nandkeshwar R.D."/>
            <person name="Pitluck S."/>
            <person name="Pollard M."/>
            <person name="Predki P."/>
            <person name="Parson-Quintana B."/>
            <person name="Ramirez L."/>
            <person name="Rash S."/>
            <person name="Retterer J."/>
            <person name="Ricke D.O."/>
            <person name="Robinson D.L."/>
            <person name="Rodriguez A."/>
            <person name="Salamov A."/>
            <person name="Saunders E.H."/>
            <person name="Scott D."/>
            <person name="Shough T."/>
            <person name="Stallings R.L."/>
            <person name="Stalvey M."/>
            <person name="Sutherland R.D."/>
            <person name="Tapia R."/>
            <person name="Tesmer J.G."/>
            <person name="Thayer N."/>
            <person name="Thompson L.S."/>
            <person name="Tice H."/>
            <person name="Torney D.C."/>
            <person name="Tran-Gyamfi M."/>
            <person name="Tsai M."/>
            <person name="Ulanovsky L.E."/>
            <person name="Ustaszewska A."/>
            <person name="Vo N."/>
            <person name="White P.S."/>
            <person name="Williams A.L."/>
            <person name="Wills P.L."/>
            <person name="Wu J.R."/>
            <person name="Wu K."/>
            <person name="Yang J."/>
            <person name="Dejong P."/>
            <person name="Bruce D."/>
            <person name="Doggett N.A."/>
            <person name="Deaven L."/>
            <person name="Schmutz J."/>
            <person name="Grimwood J."/>
            <person name="Richardson P."/>
            <person name="Rokhsar D.S."/>
            <person name="Eichler E.E."/>
            <person name="Gilna P."/>
            <person name="Lucas S.M."/>
            <person name="Myers R.M."/>
            <person name="Rubin E.M."/>
            <person name="Pennacchio L.A."/>
        </authorList>
    </citation>
    <scope>NUCLEOTIDE SEQUENCE [LARGE SCALE GENOMIC DNA]</scope>
</reference>
<feature type="compositionally biased region" description="Low complexity" evidence="1">
    <location>
        <begin position="15"/>
        <end position="24"/>
    </location>
</feature>
<accession>H3BQ17</accession>
<dbReference type="UCSC" id="uc059xgb.1">
    <property type="organism name" value="human"/>
</dbReference>
<dbReference type="VEuPathDB" id="HostDB:ENSG00000153774"/>